<dbReference type="EMBL" id="CMVM020000420">
    <property type="status" value="NOT_ANNOTATED_CDS"/>
    <property type="molecule type" value="Genomic_DNA"/>
</dbReference>
<keyword evidence="4 5" id="KW-0472">Membrane</keyword>
<dbReference type="Proteomes" id="UP000024404">
    <property type="component" value="Unassembled WGS sequence"/>
</dbReference>
<name>A0A8R1TMG6_ONCVO</name>
<keyword evidence="2 5" id="KW-0812">Transmembrane</keyword>
<feature type="transmembrane region" description="Helical" evidence="5">
    <location>
        <begin position="84"/>
        <end position="108"/>
    </location>
</feature>
<sequence>MDHNTELGTNIFLCSLNILQILANLTVLLAYFTDSQLLANENIILLVSLAFIDLFYSSLSIPYLIVLFIGWVPNGQEYHYNEHMVLGFGSGPAALMKSGCTITTLIAIDRICALWAPVKYYSLRKKTMLCCGFVFSLLMAGFDLSLIFILSEIRPVSGCSAFACFASEGFRTYWGMSNMIVNLLSCILTVVVALLLKTRKMRKVQGSNAMIRKKEDKWASRASFYILIVSAIFGVVPGGINGCAQRIQSDFIKTLAFYIQLCASISGLSHAFIFGMAHSLIRRRIFVMLKLNKYFKDPPPILSQNSVFPVSNIARFEKN</sequence>
<evidence type="ECO:0000313" key="8">
    <source>
        <dbReference type="Proteomes" id="UP000024404"/>
    </source>
</evidence>
<feature type="domain" description="G-protein coupled receptors family 1 profile" evidence="6">
    <location>
        <begin position="23"/>
        <end position="235"/>
    </location>
</feature>
<feature type="transmembrane region" description="Helical" evidence="5">
    <location>
        <begin position="179"/>
        <end position="197"/>
    </location>
</feature>
<dbReference type="OMA" id="FEQRINC"/>
<evidence type="ECO:0000259" key="6">
    <source>
        <dbReference type="PROSITE" id="PS50262"/>
    </source>
</evidence>
<dbReference type="GO" id="GO:0016020">
    <property type="term" value="C:membrane"/>
    <property type="evidence" value="ECO:0007669"/>
    <property type="project" value="UniProtKB-SubCell"/>
</dbReference>
<dbReference type="EnsemblMetazoa" id="OVOC12289.1">
    <property type="protein sequence ID" value="OVOC12289.1"/>
    <property type="gene ID" value="WBGene00249098"/>
</dbReference>
<accession>A0A8R1TMG6</accession>
<dbReference type="Pfam" id="PF10316">
    <property type="entry name" value="7TM_GPCR_Srbc"/>
    <property type="match status" value="1"/>
</dbReference>
<evidence type="ECO:0000313" key="7">
    <source>
        <dbReference type="EnsemblMetazoa" id="OVOC12289.1"/>
    </source>
</evidence>
<reference evidence="8" key="1">
    <citation type="submission" date="2013-10" db="EMBL/GenBank/DDBJ databases">
        <title>Genome sequencing of Onchocerca volvulus.</title>
        <authorList>
            <person name="Cotton J."/>
            <person name="Tsai J."/>
            <person name="Stanley E."/>
            <person name="Tracey A."/>
            <person name="Holroyd N."/>
            <person name="Lustigman S."/>
            <person name="Berriman M."/>
        </authorList>
    </citation>
    <scope>NUCLEOTIDE SEQUENCE</scope>
</reference>
<dbReference type="Gene3D" id="1.20.1070.10">
    <property type="entry name" value="Rhodopsin 7-helix transmembrane proteins"/>
    <property type="match status" value="1"/>
</dbReference>
<dbReference type="SUPFAM" id="SSF81321">
    <property type="entry name" value="Family A G protein-coupled receptor-like"/>
    <property type="match status" value="1"/>
</dbReference>
<keyword evidence="8" id="KW-1185">Reference proteome</keyword>
<comment type="subcellular location">
    <subcellularLocation>
        <location evidence="1">Membrane</location>
    </subcellularLocation>
</comment>
<dbReference type="InterPro" id="IPR019420">
    <property type="entry name" value="7TM_GPCR_serpentine_rcpt_Srbc"/>
</dbReference>
<evidence type="ECO:0000256" key="2">
    <source>
        <dbReference type="ARBA" id="ARBA00022692"/>
    </source>
</evidence>
<proteinExistence type="predicted"/>
<evidence type="ECO:0000256" key="3">
    <source>
        <dbReference type="ARBA" id="ARBA00022989"/>
    </source>
</evidence>
<evidence type="ECO:0000256" key="5">
    <source>
        <dbReference type="SAM" id="Phobius"/>
    </source>
</evidence>
<protein>
    <submittedName>
        <fullName evidence="7">G_PROTEIN_RECEP_F1_2 domain-containing protein</fullName>
    </submittedName>
</protein>
<organism evidence="7 8">
    <name type="scientific">Onchocerca volvulus</name>
    <dbReference type="NCBI Taxonomy" id="6282"/>
    <lineage>
        <taxon>Eukaryota</taxon>
        <taxon>Metazoa</taxon>
        <taxon>Ecdysozoa</taxon>
        <taxon>Nematoda</taxon>
        <taxon>Chromadorea</taxon>
        <taxon>Rhabditida</taxon>
        <taxon>Spirurina</taxon>
        <taxon>Spiruromorpha</taxon>
        <taxon>Filarioidea</taxon>
        <taxon>Onchocercidae</taxon>
        <taxon>Onchocerca</taxon>
    </lineage>
</organism>
<feature type="transmembrane region" description="Helical" evidence="5">
    <location>
        <begin position="12"/>
        <end position="32"/>
    </location>
</feature>
<feature type="transmembrane region" description="Helical" evidence="5">
    <location>
        <begin position="129"/>
        <end position="150"/>
    </location>
</feature>
<feature type="transmembrane region" description="Helical" evidence="5">
    <location>
        <begin position="257"/>
        <end position="281"/>
    </location>
</feature>
<dbReference type="AlphaFoldDB" id="A0A8R1TMG6"/>
<feature type="transmembrane region" description="Helical" evidence="5">
    <location>
        <begin position="44"/>
        <end position="72"/>
    </location>
</feature>
<dbReference type="InterPro" id="IPR052322">
    <property type="entry name" value="Mito_rRNA_Mtase_NSUN4"/>
</dbReference>
<dbReference type="PROSITE" id="PS50262">
    <property type="entry name" value="G_PROTEIN_RECEP_F1_2"/>
    <property type="match status" value="1"/>
</dbReference>
<evidence type="ECO:0000256" key="1">
    <source>
        <dbReference type="ARBA" id="ARBA00004370"/>
    </source>
</evidence>
<reference evidence="7" key="2">
    <citation type="submission" date="2022-06" db="UniProtKB">
        <authorList>
            <consortium name="EnsemblMetazoa"/>
        </authorList>
    </citation>
    <scope>IDENTIFICATION</scope>
</reference>
<dbReference type="InterPro" id="IPR017452">
    <property type="entry name" value="GPCR_Rhodpsn_7TM"/>
</dbReference>
<evidence type="ECO:0000256" key="4">
    <source>
        <dbReference type="ARBA" id="ARBA00023136"/>
    </source>
</evidence>
<feature type="transmembrane region" description="Helical" evidence="5">
    <location>
        <begin position="218"/>
        <end position="237"/>
    </location>
</feature>
<dbReference type="CDD" id="cd00637">
    <property type="entry name" value="7tm_classA_rhodopsin-like"/>
    <property type="match status" value="1"/>
</dbReference>
<keyword evidence="3 5" id="KW-1133">Transmembrane helix</keyword>
<dbReference type="PANTHER" id="PTHR46955:SF3">
    <property type="entry name" value="G_PROTEIN_RECEP_F1_2 DOMAIN-CONTAINING PROTEIN"/>
    <property type="match status" value="1"/>
</dbReference>
<dbReference type="PANTHER" id="PTHR46955">
    <property type="entry name" value="PROTEIN CBG01349-RELATED"/>
    <property type="match status" value="1"/>
</dbReference>